<proteinExistence type="predicted"/>
<reference evidence="1" key="1">
    <citation type="submission" date="2014-09" db="EMBL/GenBank/DDBJ databases">
        <authorList>
            <person name="Magalhaes I.L.F."/>
            <person name="Oliveira U."/>
            <person name="Santos F.R."/>
            <person name="Vidigal T.H.D.A."/>
            <person name="Brescovit A.D."/>
            <person name="Santos A.J."/>
        </authorList>
    </citation>
    <scope>NUCLEOTIDE SEQUENCE</scope>
    <source>
        <tissue evidence="1">Shoot tissue taken approximately 20 cm above the soil surface</tissue>
    </source>
</reference>
<dbReference type="EMBL" id="GBRH01248501">
    <property type="protein sequence ID" value="JAD49394.1"/>
    <property type="molecule type" value="Transcribed_RNA"/>
</dbReference>
<organism evidence="1">
    <name type="scientific">Arundo donax</name>
    <name type="common">Giant reed</name>
    <name type="synonym">Donax arundinaceus</name>
    <dbReference type="NCBI Taxonomy" id="35708"/>
    <lineage>
        <taxon>Eukaryota</taxon>
        <taxon>Viridiplantae</taxon>
        <taxon>Streptophyta</taxon>
        <taxon>Embryophyta</taxon>
        <taxon>Tracheophyta</taxon>
        <taxon>Spermatophyta</taxon>
        <taxon>Magnoliopsida</taxon>
        <taxon>Liliopsida</taxon>
        <taxon>Poales</taxon>
        <taxon>Poaceae</taxon>
        <taxon>PACMAD clade</taxon>
        <taxon>Arundinoideae</taxon>
        <taxon>Arundineae</taxon>
        <taxon>Arundo</taxon>
    </lineage>
</organism>
<protein>
    <submittedName>
        <fullName evidence="1">Uncharacterized protein</fullName>
    </submittedName>
</protein>
<evidence type="ECO:0000313" key="1">
    <source>
        <dbReference type="EMBL" id="JAD49394.1"/>
    </source>
</evidence>
<sequence>MCDATNMVITHQVMLVRCSSKPQESVPNPQLIIAALPTAT</sequence>
<dbReference type="AlphaFoldDB" id="A0A0A9ACK5"/>
<accession>A0A0A9ACK5</accession>
<reference evidence="1" key="2">
    <citation type="journal article" date="2015" name="Data Brief">
        <title>Shoot transcriptome of the giant reed, Arundo donax.</title>
        <authorList>
            <person name="Barrero R.A."/>
            <person name="Guerrero F.D."/>
            <person name="Moolhuijzen P."/>
            <person name="Goolsby J.A."/>
            <person name="Tidwell J."/>
            <person name="Bellgard S.E."/>
            <person name="Bellgard M.I."/>
        </authorList>
    </citation>
    <scope>NUCLEOTIDE SEQUENCE</scope>
    <source>
        <tissue evidence="1">Shoot tissue taken approximately 20 cm above the soil surface</tissue>
    </source>
</reference>
<name>A0A0A9ACK5_ARUDO</name>